<evidence type="ECO:0000256" key="7">
    <source>
        <dbReference type="SAM" id="SignalP"/>
    </source>
</evidence>
<dbReference type="InterPro" id="IPR028082">
    <property type="entry name" value="Peripla_BP_I"/>
</dbReference>
<proteinExistence type="predicted"/>
<dbReference type="Gene3D" id="3.40.50.2300">
    <property type="match status" value="1"/>
</dbReference>
<sequence>MAKTKWKCLLLFTLLCFVRSQDLTSETCPTTESNFAQIEPDADVVVGAVLQMHQPGQGIFGCGAPSTEGVQYFEAMRWAINALNQKSGEVAGVSVSDSFIPGVKIGLHVYDSCGHKELAMRYMTELFPIMKSGSSECSDLKDNSSSVIGT</sequence>
<dbReference type="EMBL" id="BMAO01029626">
    <property type="protein sequence ID" value="GFR33067.1"/>
    <property type="molecule type" value="Genomic_DNA"/>
</dbReference>
<keyword evidence="3" id="KW-1133">Transmembrane helix</keyword>
<feature type="chain" id="PRO_5036489594" evidence="7">
    <location>
        <begin position="21"/>
        <end position="150"/>
    </location>
</feature>
<keyword evidence="9" id="KW-1185">Reference proteome</keyword>
<dbReference type="OrthoDB" id="6417989at2759"/>
<name>A0A8X6M5V8_TRICU</name>
<evidence type="ECO:0000256" key="3">
    <source>
        <dbReference type="ARBA" id="ARBA00022989"/>
    </source>
</evidence>
<keyword evidence="5 8" id="KW-0675">Receptor</keyword>
<keyword evidence="4" id="KW-0472">Membrane</keyword>
<keyword evidence="7" id="KW-0732">Signal</keyword>
<dbReference type="GO" id="GO:0016020">
    <property type="term" value="C:membrane"/>
    <property type="evidence" value="ECO:0007669"/>
    <property type="project" value="UniProtKB-SubCell"/>
</dbReference>
<comment type="caution">
    <text evidence="8">The sequence shown here is derived from an EMBL/GenBank/DDBJ whole genome shotgun (WGS) entry which is preliminary data.</text>
</comment>
<evidence type="ECO:0000256" key="4">
    <source>
        <dbReference type="ARBA" id="ARBA00023136"/>
    </source>
</evidence>
<dbReference type="InterPro" id="IPR000337">
    <property type="entry name" value="GPCR_3"/>
</dbReference>
<feature type="signal peptide" evidence="7">
    <location>
        <begin position="1"/>
        <end position="20"/>
    </location>
</feature>
<gene>
    <name evidence="8" type="primary">Grm3_1</name>
    <name evidence="8" type="ORF">TNCT_264771</name>
</gene>
<accession>A0A8X6M5V8</accession>
<evidence type="ECO:0000313" key="9">
    <source>
        <dbReference type="Proteomes" id="UP000887116"/>
    </source>
</evidence>
<organism evidence="8 9">
    <name type="scientific">Trichonephila clavata</name>
    <name type="common">Joro spider</name>
    <name type="synonym">Nephila clavata</name>
    <dbReference type="NCBI Taxonomy" id="2740835"/>
    <lineage>
        <taxon>Eukaryota</taxon>
        <taxon>Metazoa</taxon>
        <taxon>Ecdysozoa</taxon>
        <taxon>Arthropoda</taxon>
        <taxon>Chelicerata</taxon>
        <taxon>Arachnida</taxon>
        <taxon>Araneae</taxon>
        <taxon>Araneomorphae</taxon>
        <taxon>Entelegynae</taxon>
        <taxon>Araneoidea</taxon>
        <taxon>Nephilidae</taxon>
        <taxon>Trichonephila</taxon>
    </lineage>
</organism>
<dbReference type="GO" id="GO:0004930">
    <property type="term" value="F:G protein-coupled receptor activity"/>
    <property type="evidence" value="ECO:0007669"/>
    <property type="project" value="InterPro"/>
</dbReference>
<comment type="subcellular location">
    <subcellularLocation>
        <location evidence="1">Membrane</location>
        <topology evidence="1">Multi-pass membrane protein</topology>
    </subcellularLocation>
</comment>
<dbReference type="PRINTS" id="PR00248">
    <property type="entry name" value="GPCRMGR"/>
</dbReference>
<evidence type="ECO:0000256" key="5">
    <source>
        <dbReference type="ARBA" id="ARBA00023170"/>
    </source>
</evidence>
<evidence type="ECO:0000313" key="8">
    <source>
        <dbReference type="EMBL" id="GFR33067.1"/>
    </source>
</evidence>
<evidence type="ECO:0000256" key="1">
    <source>
        <dbReference type="ARBA" id="ARBA00004141"/>
    </source>
</evidence>
<evidence type="ECO:0000256" key="6">
    <source>
        <dbReference type="ARBA" id="ARBA00023180"/>
    </source>
</evidence>
<dbReference type="AlphaFoldDB" id="A0A8X6M5V8"/>
<reference evidence="8" key="1">
    <citation type="submission" date="2020-07" db="EMBL/GenBank/DDBJ databases">
        <title>Multicomponent nature underlies the extraordinary mechanical properties of spider dragline silk.</title>
        <authorList>
            <person name="Kono N."/>
            <person name="Nakamura H."/>
            <person name="Mori M."/>
            <person name="Yoshida Y."/>
            <person name="Ohtoshi R."/>
            <person name="Malay A.D."/>
            <person name="Moran D.A.P."/>
            <person name="Tomita M."/>
            <person name="Numata K."/>
            <person name="Arakawa K."/>
        </authorList>
    </citation>
    <scope>NUCLEOTIDE SEQUENCE</scope>
</reference>
<protein>
    <submittedName>
        <fullName evidence="8">Metabotropic glutamate receptor 3</fullName>
    </submittedName>
</protein>
<evidence type="ECO:0000256" key="2">
    <source>
        <dbReference type="ARBA" id="ARBA00022692"/>
    </source>
</evidence>
<keyword evidence="6" id="KW-0325">Glycoprotein</keyword>
<keyword evidence="2" id="KW-0812">Transmembrane</keyword>
<dbReference type="Proteomes" id="UP000887116">
    <property type="component" value="Unassembled WGS sequence"/>
</dbReference>
<dbReference type="SUPFAM" id="SSF53822">
    <property type="entry name" value="Periplasmic binding protein-like I"/>
    <property type="match status" value="1"/>
</dbReference>